<organism evidence="8 9">
    <name type="scientific">Candidatus Vogelbacteria bacterium CG22_combo_CG10-13_8_21_14_all_37_9</name>
    <dbReference type="NCBI Taxonomy" id="1975046"/>
    <lineage>
        <taxon>Bacteria</taxon>
        <taxon>Candidatus Vogeliibacteriota</taxon>
    </lineage>
</organism>
<sequence>MLSKANRIKKSDFPVLIKIGQNFSSENFSLKFSPQANPNQVSLFSVVIAKKIVKTAVGRNKLKRRVHYALSKKLAKIKTGYQVIIFIRANLLKTPYSTLEQELLTLLIKAKLLHA</sequence>
<protein>
    <recommendedName>
        <fullName evidence="6 7">Ribonuclease P protein component</fullName>
        <shortName evidence="6">RNase P protein</shortName>
        <shortName evidence="6">RNaseP protein</shortName>
        <ecNumber evidence="6 7">3.1.26.5</ecNumber>
    </recommendedName>
    <alternativeName>
        <fullName evidence="6">Protein C5</fullName>
    </alternativeName>
</protein>
<dbReference type="Gene3D" id="3.30.230.10">
    <property type="match status" value="1"/>
</dbReference>
<keyword evidence="3 6" id="KW-0255">Endonuclease</keyword>
<comment type="caution">
    <text evidence="8">The sequence shown here is derived from an EMBL/GenBank/DDBJ whole genome shotgun (WGS) entry which is preliminary data.</text>
</comment>
<dbReference type="SUPFAM" id="SSF54211">
    <property type="entry name" value="Ribosomal protein S5 domain 2-like"/>
    <property type="match status" value="1"/>
</dbReference>
<comment type="catalytic activity">
    <reaction evidence="6">
        <text>Endonucleolytic cleavage of RNA, removing 5'-extranucleotides from tRNA precursor.</text>
        <dbReference type="EC" id="3.1.26.5"/>
    </reaction>
</comment>
<dbReference type="NCBIfam" id="TIGR00188">
    <property type="entry name" value="rnpA"/>
    <property type="match status" value="1"/>
</dbReference>
<dbReference type="GO" id="GO:0001682">
    <property type="term" value="P:tRNA 5'-leader removal"/>
    <property type="evidence" value="ECO:0007669"/>
    <property type="project" value="UniProtKB-UniRule"/>
</dbReference>
<dbReference type="PANTHER" id="PTHR33992:SF1">
    <property type="entry name" value="RIBONUCLEASE P PROTEIN COMPONENT"/>
    <property type="match status" value="1"/>
</dbReference>
<dbReference type="EMBL" id="PCSX01000035">
    <property type="protein sequence ID" value="PIP58068.1"/>
    <property type="molecule type" value="Genomic_DNA"/>
</dbReference>
<dbReference type="Proteomes" id="UP000229334">
    <property type="component" value="Unassembled WGS sequence"/>
</dbReference>
<dbReference type="InterPro" id="IPR000100">
    <property type="entry name" value="RNase_P"/>
</dbReference>
<comment type="subunit">
    <text evidence="6">Consists of a catalytic RNA component (M1 or rnpB) and a protein subunit.</text>
</comment>
<dbReference type="InterPro" id="IPR020568">
    <property type="entry name" value="Ribosomal_Su5_D2-typ_SF"/>
</dbReference>
<dbReference type="HAMAP" id="MF_00227">
    <property type="entry name" value="RNase_P"/>
    <property type="match status" value="1"/>
</dbReference>
<dbReference type="GO" id="GO:0042781">
    <property type="term" value="F:3'-tRNA processing endoribonuclease activity"/>
    <property type="evidence" value="ECO:0007669"/>
    <property type="project" value="TreeGrafter"/>
</dbReference>
<dbReference type="InterPro" id="IPR014721">
    <property type="entry name" value="Ribsml_uS5_D2-typ_fold_subgr"/>
</dbReference>
<keyword evidence="5 6" id="KW-0694">RNA-binding</keyword>
<comment type="function">
    <text evidence="6">RNaseP catalyzes the removal of the 5'-leader sequence from pre-tRNA to produce the mature 5'-terminus. It can also cleave other RNA substrates such as 4.5S RNA. The protein component plays an auxiliary but essential role in vivo by binding to the 5'-leader sequence and broadening the substrate specificity of the ribozyme.</text>
</comment>
<reference evidence="8 9" key="1">
    <citation type="submission" date="2017-09" db="EMBL/GenBank/DDBJ databases">
        <title>Depth-based differentiation of microbial function through sediment-hosted aquifers and enrichment of novel symbionts in the deep terrestrial subsurface.</title>
        <authorList>
            <person name="Probst A.J."/>
            <person name="Ladd B."/>
            <person name="Jarett J.K."/>
            <person name="Geller-Mcgrath D.E."/>
            <person name="Sieber C.M."/>
            <person name="Emerson J.B."/>
            <person name="Anantharaman K."/>
            <person name="Thomas B.C."/>
            <person name="Malmstrom R."/>
            <person name="Stieglmeier M."/>
            <person name="Klingl A."/>
            <person name="Woyke T."/>
            <person name="Ryan C.M."/>
            <person name="Banfield J.F."/>
        </authorList>
    </citation>
    <scope>NUCLEOTIDE SEQUENCE [LARGE SCALE GENOMIC DNA]</scope>
    <source>
        <strain evidence="8">CG22_combo_CG10-13_8_21_14_all_37_9</strain>
    </source>
</reference>
<evidence type="ECO:0000313" key="9">
    <source>
        <dbReference type="Proteomes" id="UP000229334"/>
    </source>
</evidence>
<proteinExistence type="inferred from homology"/>
<evidence type="ECO:0000256" key="5">
    <source>
        <dbReference type="ARBA" id="ARBA00022884"/>
    </source>
</evidence>
<evidence type="ECO:0000256" key="3">
    <source>
        <dbReference type="ARBA" id="ARBA00022759"/>
    </source>
</evidence>
<evidence type="ECO:0000256" key="4">
    <source>
        <dbReference type="ARBA" id="ARBA00022801"/>
    </source>
</evidence>
<name>A0A2H0BM59_9BACT</name>
<accession>A0A2H0BM59</accession>
<keyword evidence="4 6" id="KW-0378">Hydrolase</keyword>
<keyword evidence="1 6" id="KW-0819">tRNA processing</keyword>
<evidence type="ECO:0000256" key="7">
    <source>
        <dbReference type="NCBIfam" id="TIGR00188"/>
    </source>
</evidence>
<evidence type="ECO:0000256" key="6">
    <source>
        <dbReference type="HAMAP-Rule" id="MF_00227"/>
    </source>
</evidence>
<dbReference type="Pfam" id="PF00825">
    <property type="entry name" value="Ribonuclease_P"/>
    <property type="match status" value="1"/>
</dbReference>
<comment type="similarity">
    <text evidence="6">Belongs to the RnpA family.</text>
</comment>
<keyword evidence="2 6" id="KW-0540">Nuclease</keyword>
<evidence type="ECO:0000313" key="8">
    <source>
        <dbReference type="EMBL" id="PIP58068.1"/>
    </source>
</evidence>
<dbReference type="GO" id="GO:0030677">
    <property type="term" value="C:ribonuclease P complex"/>
    <property type="evidence" value="ECO:0007669"/>
    <property type="project" value="TreeGrafter"/>
</dbReference>
<dbReference type="PANTHER" id="PTHR33992">
    <property type="entry name" value="RIBONUCLEASE P PROTEIN COMPONENT"/>
    <property type="match status" value="1"/>
</dbReference>
<dbReference type="GO" id="GO:0000049">
    <property type="term" value="F:tRNA binding"/>
    <property type="evidence" value="ECO:0007669"/>
    <property type="project" value="UniProtKB-UniRule"/>
</dbReference>
<dbReference type="AlphaFoldDB" id="A0A2H0BM59"/>
<evidence type="ECO:0000256" key="1">
    <source>
        <dbReference type="ARBA" id="ARBA00022694"/>
    </source>
</evidence>
<dbReference type="GO" id="GO:0004526">
    <property type="term" value="F:ribonuclease P activity"/>
    <property type="evidence" value="ECO:0007669"/>
    <property type="project" value="UniProtKB-UniRule"/>
</dbReference>
<gene>
    <name evidence="6 8" type="primary">rnpA</name>
    <name evidence="8" type="ORF">COX02_02310</name>
</gene>
<evidence type="ECO:0000256" key="2">
    <source>
        <dbReference type="ARBA" id="ARBA00022722"/>
    </source>
</evidence>
<dbReference type="EC" id="3.1.26.5" evidence="6 7"/>